<feature type="transmembrane region" description="Helical" evidence="1">
    <location>
        <begin position="77"/>
        <end position="98"/>
    </location>
</feature>
<evidence type="ECO:0000313" key="3">
    <source>
        <dbReference type="Proteomes" id="UP000266673"/>
    </source>
</evidence>
<gene>
    <name evidence="2" type="ORF">C2G38_2048200</name>
</gene>
<proteinExistence type="predicted"/>
<dbReference type="AlphaFoldDB" id="A0A397U3C3"/>
<keyword evidence="3" id="KW-1185">Reference proteome</keyword>
<sequence length="100" mass="11435">MEVSGSLFVVFGVYDVDLEMDLRLRFPAFLDFLFVAFAVGVNLGMDFRLCFPAYFWFLGFFFVALGVYSVNLEMDPWLRFSISGFLFVAFTAGIDLGMDF</sequence>
<keyword evidence="1" id="KW-0472">Membrane</keyword>
<protein>
    <submittedName>
        <fullName evidence="2">Uncharacterized protein</fullName>
    </submittedName>
</protein>
<dbReference type="Proteomes" id="UP000266673">
    <property type="component" value="Unassembled WGS sequence"/>
</dbReference>
<name>A0A397U3C3_9GLOM</name>
<accession>A0A397U3C3</accession>
<feature type="transmembrane region" description="Helical" evidence="1">
    <location>
        <begin position="51"/>
        <end position="71"/>
    </location>
</feature>
<reference evidence="2 3" key="1">
    <citation type="submission" date="2018-06" db="EMBL/GenBank/DDBJ databases">
        <title>Comparative genomics reveals the genomic features of Rhizophagus irregularis, R. cerebriforme, R. diaphanum and Gigaspora rosea, and their symbiotic lifestyle signature.</title>
        <authorList>
            <person name="Morin E."/>
            <person name="San Clemente H."/>
            <person name="Chen E.C.H."/>
            <person name="De La Providencia I."/>
            <person name="Hainaut M."/>
            <person name="Kuo A."/>
            <person name="Kohler A."/>
            <person name="Murat C."/>
            <person name="Tang N."/>
            <person name="Roy S."/>
            <person name="Loubradou J."/>
            <person name="Henrissat B."/>
            <person name="Grigoriev I.V."/>
            <person name="Corradi N."/>
            <person name="Roux C."/>
            <person name="Martin F.M."/>
        </authorList>
    </citation>
    <scope>NUCLEOTIDE SEQUENCE [LARGE SCALE GENOMIC DNA]</scope>
    <source>
        <strain evidence="2 3">DAOM 194757</strain>
    </source>
</reference>
<organism evidence="2 3">
    <name type="scientific">Gigaspora rosea</name>
    <dbReference type="NCBI Taxonomy" id="44941"/>
    <lineage>
        <taxon>Eukaryota</taxon>
        <taxon>Fungi</taxon>
        <taxon>Fungi incertae sedis</taxon>
        <taxon>Mucoromycota</taxon>
        <taxon>Glomeromycotina</taxon>
        <taxon>Glomeromycetes</taxon>
        <taxon>Diversisporales</taxon>
        <taxon>Gigasporaceae</taxon>
        <taxon>Gigaspora</taxon>
    </lineage>
</organism>
<keyword evidence="1" id="KW-1133">Transmembrane helix</keyword>
<feature type="transmembrane region" description="Helical" evidence="1">
    <location>
        <begin position="24"/>
        <end position="44"/>
    </location>
</feature>
<evidence type="ECO:0000256" key="1">
    <source>
        <dbReference type="SAM" id="Phobius"/>
    </source>
</evidence>
<evidence type="ECO:0000313" key="2">
    <source>
        <dbReference type="EMBL" id="RIB04732.1"/>
    </source>
</evidence>
<dbReference type="EMBL" id="QKWP01002118">
    <property type="protein sequence ID" value="RIB04732.1"/>
    <property type="molecule type" value="Genomic_DNA"/>
</dbReference>
<keyword evidence="1" id="KW-0812">Transmembrane</keyword>
<comment type="caution">
    <text evidence="2">The sequence shown here is derived from an EMBL/GenBank/DDBJ whole genome shotgun (WGS) entry which is preliminary data.</text>
</comment>